<accession>A0A0H1BLD0</accession>
<reference evidence="3" key="1">
    <citation type="journal article" date="2015" name="PLoS Genet.">
        <title>The dynamic genome and transcriptome of the human fungal pathogen Blastomyces and close relative Emmonsia.</title>
        <authorList>
            <person name="Munoz J.F."/>
            <person name="Gauthier G.M."/>
            <person name="Desjardins C.A."/>
            <person name="Gallo J.E."/>
            <person name="Holder J."/>
            <person name="Sullivan T.D."/>
            <person name="Marty A.J."/>
            <person name="Carmen J.C."/>
            <person name="Chen Z."/>
            <person name="Ding L."/>
            <person name="Gujja S."/>
            <person name="Magrini V."/>
            <person name="Misas E."/>
            <person name="Mitreva M."/>
            <person name="Priest M."/>
            <person name="Saif S."/>
            <person name="Whiston E.A."/>
            <person name="Young S."/>
            <person name="Zeng Q."/>
            <person name="Goldman W.E."/>
            <person name="Mardis E.R."/>
            <person name="Taylor J.W."/>
            <person name="McEwen J.G."/>
            <person name="Clay O.K."/>
            <person name="Klein B.S."/>
            <person name="Cuomo C.A."/>
        </authorList>
    </citation>
    <scope>NUCLEOTIDE SEQUENCE [LARGE SCALE GENOMIC DNA]</scope>
    <source>
        <strain evidence="3">UAMH 139</strain>
    </source>
</reference>
<keyword evidence="3" id="KW-1185">Reference proteome</keyword>
<dbReference type="Proteomes" id="UP000053573">
    <property type="component" value="Unassembled WGS sequence"/>
</dbReference>
<evidence type="ECO:0000313" key="3">
    <source>
        <dbReference type="Proteomes" id="UP000053573"/>
    </source>
</evidence>
<feature type="region of interest" description="Disordered" evidence="1">
    <location>
        <begin position="380"/>
        <end position="400"/>
    </location>
</feature>
<organism evidence="2 3">
    <name type="scientific">Blastomyces silverae</name>
    <dbReference type="NCBI Taxonomy" id="2060906"/>
    <lineage>
        <taxon>Eukaryota</taxon>
        <taxon>Fungi</taxon>
        <taxon>Dikarya</taxon>
        <taxon>Ascomycota</taxon>
        <taxon>Pezizomycotina</taxon>
        <taxon>Eurotiomycetes</taxon>
        <taxon>Eurotiomycetidae</taxon>
        <taxon>Onygenales</taxon>
        <taxon>Ajellomycetaceae</taxon>
        <taxon>Blastomyces</taxon>
    </lineage>
</organism>
<feature type="region of interest" description="Disordered" evidence="1">
    <location>
        <begin position="1"/>
        <end position="21"/>
    </location>
</feature>
<dbReference type="AlphaFoldDB" id="A0A0H1BLD0"/>
<evidence type="ECO:0000313" key="2">
    <source>
        <dbReference type="EMBL" id="KLJ11807.1"/>
    </source>
</evidence>
<gene>
    <name evidence="2" type="ORF">EMPG_13046</name>
</gene>
<protein>
    <submittedName>
        <fullName evidence="2">Uncharacterized protein</fullName>
    </submittedName>
</protein>
<dbReference type="OrthoDB" id="3035230at2759"/>
<comment type="caution">
    <text evidence="2">The sequence shown here is derived from an EMBL/GenBank/DDBJ whole genome shotgun (WGS) entry which is preliminary data.</text>
</comment>
<evidence type="ECO:0000256" key="1">
    <source>
        <dbReference type="SAM" id="MobiDB-lite"/>
    </source>
</evidence>
<dbReference type="EMBL" id="LDEV01001338">
    <property type="protein sequence ID" value="KLJ11807.1"/>
    <property type="molecule type" value="Genomic_DNA"/>
</dbReference>
<sequence length="600" mass="68206">MDDEWVDITPTDGPVPSARQDKLPMRPKRVHIDPKPLYQRMAKRAADVLKSRPAAPIFHVDMKNSTIKMSTIFEYAFPPEYQQVFRCNTCAHFMNRYGDLCIVDDSTGKLVPLFWNEDKSLPVIFRAPVSAVCKLFEDGTVGREYRITGDRRRCLGFKEKGDFTHMAFDIPSNRRVIIPAVARTLPSTNEQREMLQRILEDYDMETVRKVAGMLLENRLPYADAHKGAIGWLLQVRKSHGDLLCSQAATETNRHNMQTHVAASAFIGCLNQLRSGALSKLLEGVKEGQDFKELDRQWRVLCDPKIYLRPQEPPKAGNIVVAEKLFEELGLTKDDMARKYLAPSDIPKEVYMFQDIQMKHKPSKQEPEKKKEGIFADVIPRAVSKSNPNTDGDSADSDPPKSISFSNFVRTVLPTAKEIEVKLSEKEHLYFLISGYPGSKPLMQWHTKENLVSPFTFNNPVSTTKYSLHPGWNQVSAVIPLPYLWDAMPAAKTFPLLPDDAREFNHHHRKRGLRYLICTDNIEERTKATGLCLFPSMLKSEFHPVRATIEAYSAAGKIQAPPGKYVGGISVSRSSSTHTKRLYRVTDEYGDKKLYETVIFE</sequence>
<name>A0A0H1BLD0_9EURO</name>
<proteinExistence type="predicted"/>